<evidence type="ECO:0000256" key="9">
    <source>
        <dbReference type="SAM" id="MobiDB-lite"/>
    </source>
</evidence>
<keyword evidence="5" id="KW-0130">Cell adhesion</keyword>
<dbReference type="EMBL" id="LNIX01000002">
    <property type="protein sequence ID" value="OXA58970.1"/>
    <property type="molecule type" value="Genomic_DNA"/>
</dbReference>
<evidence type="ECO:0000313" key="12">
    <source>
        <dbReference type="EMBL" id="OXA58970.1"/>
    </source>
</evidence>
<dbReference type="InterPro" id="IPR015919">
    <property type="entry name" value="Cadherin-like_sf"/>
</dbReference>
<feature type="compositionally biased region" description="Low complexity" evidence="9">
    <location>
        <begin position="1477"/>
        <end position="1524"/>
    </location>
</feature>
<keyword evidence="2 10" id="KW-0812">Transmembrane</keyword>
<feature type="domain" description="Cadherin" evidence="11">
    <location>
        <begin position="293"/>
        <end position="409"/>
    </location>
</feature>
<feature type="region of interest" description="Disordered" evidence="9">
    <location>
        <begin position="1441"/>
        <end position="1462"/>
    </location>
</feature>
<dbReference type="PANTHER" id="PTHR24025:SF23">
    <property type="entry name" value="NEURAL-CADHERIN"/>
    <property type="match status" value="1"/>
</dbReference>
<evidence type="ECO:0000256" key="8">
    <source>
        <dbReference type="PROSITE-ProRule" id="PRU00043"/>
    </source>
</evidence>
<feature type="compositionally biased region" description="Pro residues" evidence="9">
    <location>
        <begin position="1441"/>
        <end position="1451"/>
    </location>
</feature>
<evidence type="ECO:0000256" key="6">
    <source>
        <dbReference type="ARBA" id="ARBA00022989"/>
    </source>
</evidence>
<keyword evidence="6 10" id="KW-1133">Transmembrane helix</keyword>
<dbReference type="GO" id="GO:0007156">
    <property type="term" value="P:homophilic cell adhesion via plasma membrane adhesion molecules"/>
    <property type="evidence" value="ECO:0007669"/>
    <property type="project" value="InterPro"/>
</dbReference>
<feature type="domain" description="Cadherin" evidence="11">
    <location>
        <begin position="956"/>
        <end position="1077"/>
    </location>
</feature>
<keyword evidence="4 8" id="KW-0106">Calcium</keyword>
<comment type="caution">
    <text evidence="12">The sequence shown here is derived from an EMBL/GenBank/DDBJ whole genome shotgun (WGS) entry which is preliminary data.</text>
</comment>
<dbReference type="GO" id="GO:0060429">
    <property type="term" value="P:epithelium development"/>
    <property type="evidence" value="ECO:0007669"/>
    <property type="project" value="UniProtKB-ARBA"/>
</dbReference>
<feature type="compositionally biased region" description="Polar residues" evidence="9">
    <location>
        <begin position="1640"/>
        <end position="1651"/>
    </location>
</feature>
<keyword evidence="13" id="KW-1185">Reference proteome</keyword>
<gene>
    <name evidence="12" type="ORF">Fcan01_04525</name>
</gene>
<proteinExistence type="predicted"/>
<feature type="compositionally biased region" description="Low complexity" evidence="9">
    <location>
        <begin position="1741"/>
        <end position="1765"/>
    </location>
</feature>
<name>A0A226ENW3_FOLCA</name>
<dbReference type="GO" id="GO:0005886">
    <property type="term" value="C:plasma membrane"/>
    <property type="evidence" value="ECO:0007669"/>
    <property type="project" value="InterPro"/>
</dbReference>
<dbReference type="OMA" id="RYLEHNE"/>
<evidence type="ECO:0000256" key="5">
    <source>
        <dbReference type="ARBA" id="ARBA00022889"/>
    </source>
</evidence>
<feature type="transmembrane region" description="Helical" evidence="10">
    <location>
        <begin position="1558"/>
        <end position="1587"/>
    </location>
</feature>
<dbReference type="OrthoDB" id="6252479at2759"/>
<dbReference type="GO" id="GO:0005911">
    <property type="term" value="C:cell-cell junction"/>
    <property type="evidence" value="ECO:0007669"/>
    <property type="project" value="TreeGrafter"/>
</dbReference>
<feature type="region of interest" description="Disordered" evidence="9">
    <location>
        <begin position="1"/>
        <end position="25"/>
    </location>
</feature>
<dbReference type="FunFam" id="2.60.40.60:FF:000266">
    <property type="entry name" value="Cadherin 23"/>
    <property type="match status" value="1"/>
</dbReference>
<evidence type="ECO:0000313" key="13">
    <source>
        <dbReference type="Proteomes" id="UP000198287"/>
    </source>
</evidence>
<feature type="region of interest" description="Disordered" evidence="9">
    <location>
        <begin position="1690"/>
        <end position="1772"/>
    </location>
</feature>
<evidence type="ECO:0000256" key="2">
    <source>
        <dbReference type="ARBA" id="ARBA00022692"/>
    </source>
</evidence>
<feature type="region of interest" description="Disordered" evidence="9">
    <location>
        <begin position="1624"/>
        <end position="1658"/>
    </location>
</feature>
<accession>A0A226ENW3</accession>
<comment type="subcellular location">
    <subcellularLocation>
        <location evidence="1">Membrane</location>
    </subcellularLocation>
</comment>
<feature type="compositionally biased region" description="Polar residues" evidence="9">
    <location>
        <begin position="1794"/>
        <end position="1804"/>
    </location>
</feature>
<feature type="domain" description="Cadherin" evidence="11">
    <location>
        <begin position="1220"/>
        <end position="1320"/>
    </location>
</feature>
<dbReference type="PRINTS" id="PR00205">
    <property type="entry name" value="CADHERIN"/>
</dbReference>
<protein>
    <submittedName>
        <fullName evidence="12">Cadherin-89D</fullName>
    </submittedName>
</protein>
<feature type="domain" description="Cadherin" evidence="11">
    <location>
        <begin position="183"/>
        <end position="297"/>
    </location>
</feature>
<dbReference type="CDD" id="cd11304">
    <property type="entry name" value="Cadherin_repeat"/>
    <property type="match status" value="9"/>
</dbReference>
<dbReference type="FunFam" id="2.60.40.60:FF:000020">
    <property type="entry name" value="Dachsous cadherin-related 1b"/>
    <property type="match status" value="1"/>
</dbReference>
<reference evidence="12 13" key="1">
    <citation type="submission" date="2015-12" db="EMBL/GenBank/DDBJ databases">
        <title>The genome of Folsomia candida.</title>
        <authorList>
            <person name="Faddeeva A."/>
            <person name="Derks M.F."/>
            <person name="Anvar Y."/>
            <person name="Smit S."/>
            <person name="Van Straalen N."/>
            <person name="Roelofs D."/>
        </authorList>
    </citation>
    <scope>NUCLEOTIDE SEQUENCE [LARGE SCALE GENOMIC DNA]</scope>
    <source>
        <strain evidence="12 13">VU population</strain>
        <tissue evidence="12">Whole body</tissue>
    </source>
</reference>
<dbReference type="SMART" id="SM00112">
    <property type="entry name" value="CA"/>
    <property type="match status" value="9"/>
</dbReference>
<feature type="domain" description="Cadherin" evidence="11">
    <location>
        <begin position="715"/>
        <end position="818"/>
    </location>
</feature>
<feature type="region of interest" description="Disordered" evidence="9">
    <location>
        <begin position="1785"/>
        <end position="1822"/>
    </location>
</feature>
<feature type="region of interest" description="Disordered" evidence="9">
    <location>
        <begin position="1477"/>
        <end position="1554"/>
    </location>
</feature>
<dbReference type="InterPro" id="IPR002126">
    <property type="entry name" value="Cadherin-like_dom"/>
</dbReference>
<dbReference type="SUPFAM" id="SSF49313">
    <property type="entry name" value="Cadherin-like"/>
    <property type="match status" value="10"/>
</dbReference>
<feature type="domain" description="Cadherin" evidence="11">
    <location>
        <begin position="520"/>
        <end position="629"/>
    </location>
</feature>
<evidence type="ECO:0000256" key="10">
    <source>
        <dbReference type="SAM" id="Phobius"/>
    </source>
</evidence>
<keyword evidence="7 10" id="KW-0472">Membrane</keyword>
<evidence type="ECO:0000256" key="3">
    <source>
        <dbReference type="ARBA" id="ARBA00022737"/>
    </source>
</evidence>
<evidence type="ECO:0000256" key="1">
    <source>
        <dbReference type="ARBA" id="ARBA00004370"/>
    </source>
</evidence>
<dbReference type="InterPro" id="IPR020894">
    <property type="entry name" value="Cadherin_CS"/>
</dbReference>
<feature type="transmembrane region" description="Helical" evidence="10">
    <location>
        <begin position="45"/>
        <end position="62"/>
    </location>
</feature>
<dbReference type="Pfam" id="PF00028">
    <property type="entry name" value="Cadherin"/>
    <property type="match status" value="8"/>
</dbReference>
<feature type="compositionally biased region" description="Low complexity" evidence="9">
    <location>
        <begin position="1690"/>
        <end position="1711"/>
    </location>
</feature>
<evidence type="ECO:0000256" key="4">
    <source>
        <dbReference type="ARBA" id="ARBA00022837"/>
    </source>
</evidence>
<dbReference type="InterPro" id="IPR050971">
    <property type="entry name" value="Cadherin-domain_protein"/>
</dbReference>
<dbReference type="Proteomes" id="UP000198287">
    <property type="component" value="Unassembled WGS sequence"/>
</dbReference>
<dbReference type="PANTHER" id="PTHR24025">
    <property type="entry name" value="DESMOGLEIN FAMILY MEMBER"/>
    <property type="match status" value="1"/>
</dbReference>
<dbReference type="PROSITE" id="PS00232">
    <property type="entry name" value="CADHERIN_1"/>
    <property type="match status" value="2"/>
</dbReference>
<dbReference type="GO" id="GO:0005509">
    <property type="term" value="F:calcium ion binding"/>
    <property type="evidence" value="ECO:0007669"/>
    <property type="project" value="UniProtKB-UniRule"/>
</dbReference>
<feature type="compositionally biased region" description="Basic and acidic residues" evidence="9">
    <location>
        <begin position="1721"/>
        <end position="1736"/>
    </location>
</feature>
<evidence type="ECO:0000259" key="11">
    <source>
        <dbReference type="PROSITE" id="PS50268"/>
    </source>
</evidence>
<feature type="domain" description="Cadherin" evidence="11">
    <location>
        <begin position="1078"/>
        <end position="1193"/>
    </location>
</feature>
<dbReference type="FunFam" id="2.60.40.60:FF:000092">
    <property type="entry name" value="Protocadherin 8"/>
    <property type="match status" value="1"/>
</dbReference>
<feature type="domain" description="Cadherin" evidence="11">
    <location>
        <begin position="410"/>
        <end position="518"/>
    </location>
</feature>
<organism evidence="12 13">
    <name type="scientific">Folsomia candida</name>
    <name type="common">Springtail</name>
    <dbReference type="NCBI Taxonomy" id="158441"/>
    <lineage>
        <taxon>Eukaryota</taxon>
        <taxon>Metazoa</taxon>
        <taxon>Ecdysozoa</taxon>
        <taxon>Arthropoda</taxon>
        <taxon>Hexapoda</taxon>
        <taxon>Collembola</taxon>
        <taxon>Entomobryomorpha</taxon>
        <taxon>Isotomoidea</taxon>
        <taxon>Isotomidae</taxon>
        <taxon>Proisotominae</taxon>
        <taxon>Folsomia</taxon>
    </lineage>
</organism>
<keyword evidence="3" id="KW-0677">Repeat</keyword>
<dbReference type="Gene3D" id="2.60.40.60">
    <property type="entry name" value="Cadherins"/>
    <property type="match status" value="9"/>
</dbReference>
<sequence>MKINSTPRRNKEEVGPRPIKNAKMTTSQQTWSECRSWRRFSRSGTFPIILLMMILAAESVHFTKGCQFLPMGEYLRFVRVPENLVVGEKIMTLEVLQKHNLTLESIDKGDDAKYFALSESSSQEVDLLLARSLENIVDNDSPQNILKFRIVCYPSSGSDRTPSFLQFTAYIEDLNDHAPIFLHGPNYFVSVDELTPVGLTVFRGIRATDLDKPNTGNSDVHFSIVDGNDDGKFGLESSQNPALVVKKSLDYDAGDREFKLKIMASDRGNPPLSSFAFISVKVIDNDDLPVVFTKPIYKTQIKEFYPFNNKTIRQEVMFPSSSRIQAFDQDLAINATVEYAIVGGNEGAYFDIETGNGSLYLVREVDRESLASNVFNLQLRARQTNDLTKMGMALAEIEILDLNDCLPQFEVDVYNISIMENLPNGFSVLHVTATDADQGENAEFLYKLEDRTKAFQIDPRSGWLTVRDQSQLDREKMSQINLKVIADEKVGNVAFGTTKSYASVEVHLLDANDANPTFIPSNLYKFQVTIDSEIGSVVGQVTAEDPDLGGNGKIAYEIQKPNGTTEELPFDIDAGNGYIFLLERPLPKLHYTLLVEASDQPSNPSERRYSLAVVQIDVVKAGAGHSPEFIGSPYEFWVGSHVGVGTSVGHVKVNHLDPKYTVYDLLHSYYEGAYVTDSRHTLTTNLTIHIVDPHEAASASEGGGESGLSRNGNSRRAPIELKVKENVGGAIVANLKTLLSDTLRDVRGMEFILANYDARDKFAISSDGTIYTLKPLDREEKSKHLLTVISQSRGVIQGQGVYEIVVNLEDENDNSPKFDRQVYEGFVRENSLPGTPLSMEIPVTVIDPDDGPNAQFHLELKGDGADRFLVNPKTGKIVVGNVPLDREEKHLYSLKLIATDTGNKSSTAKINIHIQDTNDNAPVFFQNIVLDPPELDLSNGPRELLRSASQPISVEISNAEPIQIPETVAVGSRIARVLASDKDTGDNSKIFYRLVSENSNPIGGKFSYLTDKQYLYSRNKDKHFIIERTTGEISVAKPLRPDTEYALNISASDRGGLRAYTGIKIVVQDVNDHVPKFDRPWYAFDLLEGTYDRGEVGKVTAKDGDTGLNGEILYSLQPKVDPSTTDLEYSDTFLPFNIDPKSGMIFVVGTIDRETKVKYSFYAVATDKGQPQMESMVDIDVNILDVNDNAPKFHGYMTTVKVGSKSVPVYRTSIKSNLIPAGAQVFKVSANDSDSPANGNGLVLFHLANNHKTFYIDSKNGTISTLTQLDYDKSSITSPEYNLTVVASDLGKPSQSSTAWVLIRLSGTKMSTTTDKKPSESGNDLERMFQKEVYTYYVPHRYNTPFFLTKMNVTDRYKRYPTEYHLFGGDKIIENFRIGPKSGEIYVIKMLKPDTTYDMLVRAFNSQQPSKFDVRQGSLISDRYLEHNEALIRVELVKAPPPPPLLPPLPNDPIGTSSGHKPRVVYKTTSTTTATKASSLVPIISHPNSSDTSSSPSDQSQSPSKIKPKSSSTTNNNRPSPTSIVPKVIIANSPRNDSDNEIIPGSNKTNKSHHKNSYFYAGEIAVLTMSCVVFLGGLVAAISIACVRRRKNRRRRRLSHIPAIPVEVRLQKQPMGSRLVLGSRPMALPGEPLPNNNNNGTESSDATSETYTDGLPELGHHQRSASFVNVNVHKTGLSVCPDCRKIRKPNNNNHSGASHNNNNNNHVSNNNRLLVNGVARGVRDRDRGKQSRHPREVSLPSSNDSGIDGSDGQCHCCQSHNSSSESGRDHYEDSLMPHMNARVTSKSFRRKRNANQTPYPQQHNRGAGSRFNGRMGEGIVIL</sequence>
<dbReference type="GO" id="GO:0009653">
    <property type="term" value="P:anatomical structure morphogenesis"/>
    <property type="evidence" value="ECO:0007669"/>
    <property type="project" value="UniProtKB-ARBA"/>
</dbReference>
<feature type="domain" description="Cadherin" evidence="11">
    <location>
        <begin position="819"/>
        <end position="924"/>
    </location>
</feature>
<dbReference type="PROSITE" id="PS50268">
    <property type="entry name" value="CADHERIN_2"/>
    <property type="match status" value="9"/>
</dbReference>
<dbReference type="STRING" id="158441.A0A226ENW3"/>
<evidence type="ECO:0000256" key="7">
    <source>
        <dbReference type="ARBA" id="ARBA00023136"/>
    </source>
</evidence>